<evidence type="ECO:0000313" key="1">
    <source>
        <dbReference type="EMBL" id="KHN75796.1"/>
    </source>
</evidence>
<dbReference type="OrthoDB" id="67700at2759"/>
<evidence type="ECO:0008006" key="3">
    <source>
        <dbReference type="Google" id="ProtNLM"/>
    </source>
</evidence>
<accession>A0A0B2UXN9</accession>
<proteinExistence type="predicted"/>
<dbReference type="STRING" id="6265.A0A0B2UXN9"/>
<evidence type="ECO:0000313" key="2">
    <source>
        <dbReference type="Proteomes" id="UP000031036"/>
    </source>
</evidence>
<protein>
    <recommendedName>
        <fullName evidence="3">C2 domain-containing protein</fullName>
    </recommendedName>
</protein>
<name>A0A0B2UXN9_TOXCA</name>
<dbReference type="AlphaFoldDB" id="A0A0B2UXN9"/>
<dbReference type="Proteomes" id="UP000031036">
    <property type="component" value="Unassembled WGS sequence"/>
</dbReference>
<organism evidence="1 2">
    <name type="scientific">Toxocara canis</name>
    <name type="common">Canine roundworm</name>
    <dbReference type="NCBI Taxonomy" id="6265"/>
    <lineage>
        <taxon>Eukaryota</taxon>
        <taxon>Metazoa</taxon>
        <taxon>Ecdysozoa</taxon>
        <taxon>Nematoda</taxon>
        <taxon>Chromadorea</taxon>
        <taxon>Rhabditida</taxon>
        <taxon>Spirurina</taxon>
        <taxon>Ascaridomorpha</taxon>
        <taxon>Ascaridoidea</taxon>
        <taxon>Toxocaridae</taxon>
        <taxon>Toxocara</taxon>
    </lineage>
</organism>
<reference evidence="1 2" key="1">
    <citation type="submission" date="2014-11" db="EMBL/GenBank/DDBJ databases">
        <title>Genetic blueprint of the zoonotic pathogen Toxocara canis.</title>
        <authorList>
            <person name="Zhu X.-Q."/>
            <person name="Korhonen P.K."/>
            <person name="Cai H."/>
            <person name="Young N.D."/>
            <person name="Nejsum P."/>
            <person name="von Samson-Himmelstjerna G."/>
            <person name="Boag P.R."/>
            <person name="Tan P."/>
            <person name="Li Q."/>
            <person name="Min J."/>
            <person name="Yang Y."/>
            <person name="Wang X."/>
            <person name="Fang X."/>
            <person name="Hall R.S."/>
            <person name="Hofmann A."/>
            <person name="Sternberg P.W."/>
            <person name="Jex A.R."/>
            <person name="Gasser R.B."/>
        </authorList>
    </citation>
    <scope>NUCLEOTIDE SEQUENCE [LARGE SCALE GENOMIC DNA]</scope>
    <source>
        <strain evidence="1">PN_DK_2014</strain>
    </source>
</reference>
<comment type="caution">
    <text evidence="1">The sequence shown here is derived from an EMBL/GenBank/DDBJ whole genome shotgun (WGS) entry which is preliminary data.</text>
</comment>
<sequence>MWKTFKGSLQPELYRRRGSVIIQESAPGRASVGRIQLQLGYDFVKSDLLVSLLEVSGIPDLEEYYFVFTMEGGVRRESSKLTAGSKFHPERFKFPISHDDALDQTLTVQLMGSTKIEIECYRNSDLVRFRYCIR</sequence>
<dbReference type="EMBL" id="JPKZ01002623">
    <property type="protein sequence ID" value="KHN75796.1"/>
    <property type="molecule type" value="Genomic_DNA"/>
</dbReference>
<keyword evidence="2" id="KW-1185">Reference proteome</keyword>
<gene>
    <name evidence="1" type="ORF">Tcan_12679</name>
</gene>